<organism evidence="2 3">
    <name type="scientific">Candidatus Stercoripulliclostridium merdipullorum</name>
    <dbReference type="NCBI Taxonomy" id="2840952"/>
    <lineage>
        <taxon>Bacteria</taxon>
        <taxon>Bacillati</taxon>
        <taxon>Bacillota</taxon>
        <taxon>Clostridia</taxon>
        <taxon>Eubacteriales</taxon>
        <taxon>Candidatus Stercoripulliclostridium</taxon>
    </lineage>
</organism>
<evidence type="ECO:0000313" key="3">
    <source>
        <dbReference type="Proteomes" id="UP000886891"/>
    </source>
</evidence>
<evidence type="ECO:0000256" key="1">
    <source>
        <dbReference type="SAM" id="Phobius"/>
    </source>
</evidence>
<gene>
    <name evidence="2" type="ORF">IAB14_00220</name>
</gene>
<dbReference type="EMBL" id="DVOH01000003">
    <property type="protein sequence ID" value="HIU99523.1"/>
    <property type="molecule type" value="Genomic_DNA"/>
</dbReference>
<feature type="transmembrane region" description="Helical" evidence="1">
    <location>
        <begin position="21"/>
        <end position="44"/>
    </location>
</feature>
<dbReference type="Pfam" id="PF12670">
    <property type="entry name" value="DUF3792"/>
    <property type="match status" value="1"/>
</dbReference>
<keyword evidence="1" id="KW-0472">Membrane</keyword>
<feature type="transmembrane region" description="Helical" evidence="1">
    <location>
        <begin position="56"/>
        <end position="74"/>
    </location>
</feature>
<protein>
    <submittedName>
        <fullName evidence="2">TIGR04086 family membrane protein</fullName>
    </submittedName>
</protein>
<sequence>MKIKSLTKSNGVKWNKNTLTDILRSALIAVIFSLIGVLILALVVKLTGIDSSVILPINQVLKILSILFGCLIGIKTKEKGALKGAISGLIYTLISVFVFLILNGKLGADSFSYVDFVAGLAAGAISGIIAVNFGKNRRA</sequence>
<comment type="caution">
    <text evidence="2">The sequence shown here is derived from an EMBL/GenBank/DDBJ whole genome shotgun (WGS) entry which is preliminary data.</text>
</comment>
<feature type="transmembrane region" description="Helical" evidence="1">
    <location>
        <begin position="113"/>
        <end position="133"/>
    </location>
</feature>
<reference evidence="2" key="2">
    <citation type="journal article" date="2021" name="PeerJ">
        <title>Extensive microbial diversity within the chicken gut microbiome revealed by metagenomics and culture.</title>
        <authorList>
            <person name="Gilroy R."/>
            <person name="Ravi A."/>
            <person name="Getino M."/>
            <person name="Pursley I."/>
            <person name="Horton D.L."/>
            <person name="Alikhan N.F."/>
            <person name="Baker D."/>
            <person name="Gharbi K."/>
            <person name="Hall N."/>
            <person name="Watson M."/>
            <person name="Adriaenssens E.M."/>
            <person name="Foster-Nyarko E."/>
            <person name="Jarju S."/>
            <person name="Secka A."/>
            <person name="Antonio M."/>
            <person name="Oren A."/>
            <person name="Chaudhuri R.R."/>
            <person name="La Ragione R."/>
            <person name="Hildebrand F."/>
            <person name="Pallen M.J."/>
        </authorList>
    </citation>
    <scope>NUCLEOTIDE SEQUENCE</scope>
    <source>
        <strain evidence="2">23406</strain>
    </source>
</reference>
<accession>A0A9D1NBB4</accession>
<keyword evidence="1" id="KW-1133">Transmembrane helix</keyword>
<name>A0A9D1NBB4_9FIRM</name>
<keyword evidence="1" id="KW-0812">Transmembrane</keyword>
<dbReference type="Proteomes" id="UP000886891">
    <property type="component" value="Unassembled WGS sequence"/>
</dbReference>
<reference evidence="2" key="1">
    <citation type="submission" date="2020-10" db="EMBL/GenBank/DDBJ databases">
        <authorList>
            <person name="Gilroy R."/>
        </authorList>
    </citation>
    <scope>NUCLEOTIDE SEQUENCE</scope>
    <source>
        <strain evidence="2">23406</strain>
    </source>
</reference>
<feature type="transmembrane region" description="Helical" evidence="1">
    <location>
        <begin position="81"/>
        <end position="101"/>
    </location>
</feature>
<proteinExistence type="predicted"/>
<evidence type="ECO:0000313" key="2">
    <source>
        <dbReference type="EMBL" id="HIU99523.1"/>
    </source>
</evidence>
<dbReference type="AlphaFoldDB" id="A0A9D1NBB4"/>
<dbReference type="InterPro" id="IPR023804">
    <property type="entry name" value="DUF3792_TM"/>
</dbReference>
<dbReference type="NCBIfam" id="TIGR04086">
    <property type="entry name" value="TIGR04086_membr"/>
    <property type="match status" value="1"/>
</dbReference>